<name>A0ABS8VF79_DATST</name>
<keyword evidence="3" id="KW-1185">Reference proteome</keyword>
<sequence length="104" mass="12001">MFQGRQHLQALQSHRKQYDKETITENQILDFAAKCVIPLEILNLMEQEDGNLISSSKKCPGVLGLRRSICGNNFWYADAVKMKPQTRPNHGMHHREKGTFAYEI</sequence>
<evidence type="ECO:0000313" key="2">
    <source>
        <dbReference type="EMBL" id="MCD9644595.1"/>
    </source>
</evidence>
<accession>A0ABS8VF79</accession>
<comment type="caution">
    <text evidence="2">The sequence shown here is derived from an EMBL/GenBank/DDBJ whole genome shotgun (WGS) entry which is preliminary data.</text>
</comment>
<protein>
    <submittedName>
        <fullName evidence="2">Uncharacterized protein</fullName>
    </submittedName>
</protein>
<organism evidence="2 3">
    <name type="scientific">Datura stramonium</name>
    <name type="common">Jimsonweed</name>
    <name type="synonym">Common thornapple</name>
    <dbReference type="NCBI Taxonomy" id="4076"/>
    <lineage>
        <taxon>Eukaryota</taxon>
        <taxon>Viridiplantae</taxon>
        <taxon>Streptophyta</taxon>
        <taxon>Embryophyta</taxon>
        <taxon>Tracheophyta</taxon>
        <taxon>Spermatophyta</taxon>
        <taxon>Magnoliopsida</taxon>
        <taxon>eudicotyledons</taxon>
        <taxon>Gunneridae</taxon>
        <taxon>Pentapetalae</taxon>
        <taxon>asterids</taxon>
        <taxon>lamiids</taxon>
        <taxon>Solanales</taxon>
        <taxon>Solanaceae</taxon>
        <taxon>Solanoideae</taxon>
        <taxon>Datureae</taxon>
        <taxon>Datura</taxon>
    </lineage>
</organism>
<dbReference type="Proteomes" id="UP000823775">
    <property type="component" value="Unassembled WGS sequence"/>
</dbReference>
<feature type="region of interest" description="Disordered" evidence="1">
    <location>
        <begin position="85"/>
        <end position="104"/>
    </location>
</feature>
<dbReference type="EMBL" id="JACEIK010004203">
    <property type="protein sequence ID" value="MCD9644595.1"/>
    <property type="molecule type" value="Genomic_DNA"/>
</dbReference>
<proteinExistence type="predicted"/>
<evidence type="ECO:0000256" key="1">
    <source>
        <dbReference type="SAM" id="MobiDB-lite"/>
    </source>
</evidence>
<evidence type="ECO:0000313" key="3">
    <source>
        <dbReference type="Proteomes" id="UP000823775"/>
    </source>
</evidence>
<reference evidence="2 3" key="1">
    <citation type="journal article" date="2021" name="BMC Genomics">
        <title>Datura genome reveals duplications of psychoactive alkaloid biosynthetic genes and high mutation rate following tissue culture.</title>
        <authorList>
            <person name="Rajewski A."/>
            <person name="Carter-House D."/>
            <person name="Stajich J."/>
            <person name="Litt A."/>
        </authorList>
    </citation>
    <scope>NUCLEOTIDE SEQUENCE [LARGE SCALE GENOMIC DNA]</scope>
    <source>
        <strain evidence="2">AR-01</strain>
    </source>
</reference>
<gene>
    <name evidence="2" type="ORF">HAX54_032949</name>
</gene>